<protein>
    <submittedName>
        <fullName evidence="5">Response regulator transcription factor</fullName>
    </submittedName>
</protein>
<dbReference type="CDD" id="cd06170">
    <property type="entry name" value="LuxR_C_like"/>
    <property type="match status" value="1"/>
</dbReference>
<evidence type="ECO:0000259" key="4">
    <source>
        <dbReference type="PROSITE" id="PS50043"/>
    </source>
</evidence>
<gene>
    <name evidence="5" type="ORF">ACFSL4_20345</name>
</gene>
<dbReference type="SUPFAM" id="SSF46894">
    <property type="entry name" value="C-terminal effector domain of the bipartite response regulators"/>
    <property type="match status" value="1"/>
</dbReference>
<organism evidence="5 6">
    <name type="scientific">Streptomyces caeni</name>
    <dbReference type="NCBI Taxonomy" id="2307231"/>
    <lineage>
        <taxon>Bacteria</taxon>
        <taxon>Bacillati</taxon>
        <taxon>Actinomycetota</taxon>
        <taxon>Actinomycetes</taxon>
        <taxon>Kitasatosporales</taxon>
        <taxon>Streptomycetaceae</taxon>
        <taxon>Streptomyces</taxon>
    </lineage>
</organism>
<dbReference type="Gene3D" id="3.40.50.2300">
    <property type="match status" value="1"/>
</dbReference>
<feature type="domain" description="HTH luxR-type" evidence="4">
    <location>
        <begin position="131"/>
        <end position="196"/>
    </location>
</feature>
<dbReference type="PROSITE" id="PS50043">
    <property type="entry name" value="HTH_LUXR_2"/>
    <property type="match status" value="1"/>
</dbReference>
<dbReference type="InterPro" id="IPR000792">
    <property type="entry name" value="Tscrpt_reg_LuxR_C"/>
</dbReference>
<dbReference type="SMART" id="SM00421">
    <property type="entry name" value="HTH_LUXR"/>
    <property type="match status" value="1"/>
</dbReference>
<keyword evidence="6" id="KW-1185">Reference proteome</keyword>
<evidence type="ECO:0000313" key="6">
    <source>
        <dbReference type="Proteomes" id="UP001597261"/>
    </source>
</evidence>
<comment type="caution">
    <text evidence="5">The sequence shown here is derived from an EMBL/GenBank/DDBJ whole genome shotgun (WGS) entry which is preliminary data.</text>
</comment>
<evidence type="ECO:0000256" key="2">
    <source>
        <dbReference type="ARBA" id="ARBA00023125"/>
    </source>
</evidence>
<dbReference type="EMBL" id="JBHUDX010000053">
    <property type="protein sequence ID" value="MFD1660493.1"/>
    <property type="molecule type" value="Genomic_DNA"/>
</dbReference>
<evidence type="ECO:0000256" key="1">
    <source>
        <dbReference type="ARBA" id="ARBA00023015"/>
    </source>
</evidence>
<dbReference type="PRINTS" id="PR00038">
    <property type="entry name" value="HTHLUXR"/>
</dbReference>
<keyword evidence="1" id="KW-0805">Transcription regulation</keyword>
<dbReference type="PANTHER" id="PTHR44688">
    <property type="entry name" value="DNA-BINDING TRANSCRIPTIONAL ACTIVATOR DEVR_DOSR"/>
    <property type="match status" value="1"/>
</dbReference>
<dbReference type="InterPro" id="IPR016032">
    <property type="entry name" value="Sig_transdc_resp-reg_C-effctor"/>
</dbReference>
<dbReference type="PANTHER" id="PTHR44688:SF16">
    <property type="entry name" value="DNA-BINDING TRANSCRIPTIONAL ACTIVATOR DEVR_DOSR"/>
    <property type="match status" value="1"/>
</dbReference>
<reference evidence="6" key="1">
    <citation type="journal article" date="2019" name="Int. J. Syst. Evol. Microbiol.">
        <title>The Global Catalogue of Microorganisms (GCM) 10K type strain sequencing project: providing services to taxonomists for standard genome sequencing and annotation.</title>
        <authorList>
            <consortium name="The Broad Institute Genomics Platform"/>
            <consortium name="The Broad Institute Genome Sequencing Center for Infectious Disease"/>
            <person name="Wu L."/>
            <person name="Ma J."/>
        </authorList>
    </citation>
    <scope>NUCLEOTIDE SEQUENCE [LARGE SCALE GENOMIC DNA]</scope>
    <source>
        <strain evidence="6">CGMCC 1.12470</strain>
    </source>
</reference>
<dbReference type="PROSITE" id="PS00622">
    <property type="entry name" value="HTH_LUXR_1"/>
    <property type="match status" value="1"/>
</dbReference>
<evidence type="ECO:0000313" key="5">
    <source>
        <dbReference type="EMBL" id="MFD1660493.1"/>
    </source>
</evidence>
<proteinExistence type="predicted"/>
<dbReference type="Proteomes" id="UP001597261">
    <property type="component" value="Unassembled WGS sequence"/>
</dbReference>
<name>A0ABW4IVW4_9ACTN</name>
<evidence type="ECO:0000256" key="3">
    <source>
        <dbReference type="ARBA" id="ARBA00023163"/>
    </source>
</evidence>
<keyword evidence="3" id="KW-0804">Transcription</keyword>
<dbReference type="Pfam" id="PF00196">
    <property type="entry name" value="GerE"/>
    <property type="match status" value="1"/>
</dbReference>
<accession>A0ABW4IVW4</accession>
<dbReference type="RefSeq" id="WP_381084639.1">
    <property type="nucleotide sequence ID" value="NZ_JBHUDX010000053.1"/>
</dbReference>
<keyword evidence="2" id="KW-0238">DNA-binding</keyword>
<sequence length="209" mass="22513">MSMGVQALLERQEGIRVRVESSTAQALSLARREPQAAVIVISPTLTVDNKEELAQFAAVSKVVFLAKGENTHRSLEALALGVRAVLSVESSAEHLLQVLQTVIAMDAIIMPFAARDGLDQIAAARGSSALAVRTSETLTLREKEVTLLLTQGYTNTEIARKLSITPTTVRSHVHHLLKKLGAASRAQAIALAYETGLIGTIERQLVRTQ</sequence>